<feature type="chain" id="PRO_5020958420" description="LVIVD repeat-containing protein" evidence="1">
    <location>
        <begin position="36"/>
        <end position="515"/>
    </location>
</feature>
<proteinExistence type="predicted"/>
<dbReference type="AlphaFoldDB" id="A0A4Q5J0N8"/>
<comment type="caution">
    <text evidence="2">The sequence shown here is derived from an EMBL/GenBank/DDBJ whole genome shotgun (WGS) entry which is preliminary data.</text>
</comment>
<evidence type="ECO:0000256" key="1">
    <source>
        <dbReference type="SAM" id="SignalP"/>
    </source>
</evidence>
<dbReference type="Pfam" id="PF08309">
    <property type="entry name" value="LVIVD"/>
    <property type="match status" value="2"/>
</dbReference>
<feature type="signal peptide" evidence="1">
    <location>
        <begin position="1"/>
        <end position="35"/>
    </location>
</feature>
<dbReference type="OrthoDB" id="4300819at2"/>
<dbReference type="Proteomes" id="UP000291189">
    <property type="component" value="Unassembled WGS sequence"/>
</dbReference>
<evidence type="ECO:0000313" key="2">
    <source>
        <dbReference type="EMBL" id="RYU10855.1"/>
    </source>
</evidence>
<dbReference type="EMBL" id="SDPU01000028">
    <property type="protein sequence ID" value="RYU10855.1"/>
    <property type="molecule type" value="Genomic_DNA"/>
</dbReference>
<accession>A0A4Q5J0N8</accession>
<dbReference type="SUPFAM" id="SSF75011">
    <property type="entry name" value="3-carboxy-cis,cis-mucoante lactonizing enzyme"/>
    <property type="match status" value="1"/>
</dbReference>
<sequence length="515" mass="54771">MYSSRRGTSLPGRARLAAAAALALGLTLSAGPVLAHGNHDNATGAREQSGAKDLCTDAREDRLEAAGDNFAKACLPGQDLAQTKSFESDLAEGEVDSSPNTKLVANLPKQGRFDSTSALNSDLAFQGSYAYAGNYEGFMVYDISKPEEPKVVSQVVCPGSQNDISVYGNLLVLSVDSSRSNNTCDNVAQSATIKESWEGIRVFDISDPANPRYVAAVETDCGSHTHSLAPSQDGANLYAYVSSYSPNASFPDCQPPHDYISVVKIPVAAPETAAVVSKPVLFPEGGNPGGNGSSTTSGCHDITAYPSKDIAAGACMGDGILLDIKDRENPVVTEQVRDTTNFAFWHSATFNNDGTKVLFTDELGGGGAATCNPEVGPNRGADGIYDIEDGNLAFKSYYKISRTQGSTENCVAHNGSLIPVNGKDIMVQAWYQGGISVFDFTNSTKPQEIAWFDRGPLPAGQIGGSWSAYYYNGYIYSNDIQKGFDVIKVDDRVINRASKNPMDVFNPQSQPSYNG</sequence>
<organism evidence="2 3">
    <name type="scientific">Nocardioides iriomotensis</name>
    <dbReference type="NCBI Taxonomy" id="715784"/>
    <lineage>
        <taxon>Bacteria</taxon>
        <taxon>Bacillati</taxon>
        <taxon>Actinomycetota</taxon>
        <taxon>Actinomycetes</taxon>
        <taxon>Propionibacteriales</taxon>
        <taxon>Nocardioidaceae</taxon>
        <taxon>Nocardioides</taxon>
    </lineage>
</organism>
<evidence type="ECO:0000313" key="3">
    <source>
        <dbReference type="Proteomes" id="UP000291189"/>
    </source>
</evidence>
<protein>
    <recommendedName>
        <fullName evidence="4">LVIVD repeat-containing protein</fullName>
    </recommendedName>
</protein>
<keyword evidence="3" id="KW-1185">Reference proteome</keyword>
<dbReference type="InterPro" id="IPR013211">
    <property type="entry name" value="LVIVD"/>
</dbReference>
<keyword evidence="1" id="KW-0732">Signal</keyword>
<name>A0A4Q5J0N8_9ACTN</name>
<gene>
    <name evidence="2" type="ORF">ETU37_15815</name>
</gene>
<reference evidence="2 3" key="1">
    <citation type="submission" date="2019-01" db="EMBL/GenBank/DDBJ databases">
        <title>Nocardioides guangzhouensis sp. nov., an actinobacterium isolated from soil.</title>
        <authorList>
            <person name="Fu Y."/>
            <person name="Cai Y."/>
            <person name="Lin Z."/>
            <person name="Chen P."/>
        </authorList>
    </citation>
    <scope>NUCLEOTIDE SEQUENCE [LARGE SCALE GENOMIC DNA]</scope>
    <source>
        <strain evidence="2 3">NBRC 105384</strain>
    </source>
</reference>
<evidence type="ECO:0008006" key="4">
    <source>
        <dbReference type="Google" id="ProtNLM"/>
    </source>
</evidence>